<evidence type="ECO:0000256" key="12">
    <source>
        <dbReference type="ARBA" id="ARBA00025198"/>
    </source>
</evidence>
<evidence type="ECO:0000313" key="19">
    <source>
        <dbReference type="Proteomes" id="UP000249577"/>
    </source>
</evidence>
<dbReference type="InterPro" id="IPR002146">
    <property type="entry name" value="ATP_synth_b/b'su_bac/chlpt"/>
</dbReference>
<evidence type="ECO:0000256" key="13">
    <source>
        <dbReference type="ARBA" id="ARBA00025614"/>
    </source>
</evidence>
<gene>
    <name evidence="15" type="primary">atpF</name>
    <name evidence="18" type="ORF">DI565_10150</name>
</gene>
<evidence type="ECO:0000256" key="9">
    <source>
        <dbReference type="ARBA" id="ARBA00023065"/>
    </source>
</evidence>
<dbReference type="GO" id="GO:0005886">
    <property type="term" value="C:plasma membrane"/>
    <property type="evidence" value="ECO:0007669"/>
    <property type="project" value="UniProtKB-SubCell"/>
</dbReference>
<accession>A0A2W5KK18</accession>
<comment type="subunit">
    <text evidence="14 15">F-type ATPases have 2 components, F(1) - the catalytic core - and F(0) - the membrane proton channel. F(1) has five subunits: alpha(3), beta(3), gamma(1), delta(1), epsilon(1). F(0) has three main subunits: a(1), b(2) and c(10-14). The alpha and beta chains form an alternating ring which encloses part of the gamma chain. F(1) is attached to F(0) by a central stalk formed by the gamma and epsilon chains, while a peripheral stalk is formed by the delta and b chains.</text>
</comment>
<evidence type="ECO:0000256" key="5">
    <source>
        <dbReference type="ARBA" id="ARBA00022547"/>
    </source>
</evidence>
<dbReference type="EMBL" id="QFPN01000004">
    <property type="protein sequence ID" value="PZQ16144.1"/>
    <property type="molecule type" value="Genomic_DNA"/>
</dbReference>
<dbReference type="Pfam" id="PF00430">
    <property type="entry name" value="ATP-synt_B"/>
    <property type="match status" value="1"/>
</dbReference>
<keyword evidence="9 15" id="KW-0406">Ion transport</keyword>
<dbReference type="PANTHER" id="PTHR33445:SF1">
    <property type="entry name" value="ATP SYNTHASE SUBUNIT B"/>
    <property type="match status" value="1"/>
</dbReference>
<dbReference type="PANTHER" id="PTHR33445">
    <property type="entry name" value="ATP SYNTHASE SUBUNIT B', CHLOROPLASTIC"/>
    <property type="match status" value="1"/>
</dbReference>
<comment type="subcellular location">
    <subcellularLocation>
        <location evidence="1">Cell inner membrane</location>
        <topology evidence="1">Single-pass membrane protein</topology>
    </subcellularLocation>
    <subcellularLocation>
        <location evidence="15">Cell membrane</location>
        <topology evidence="15">Single-pass membrane protein</topology>
    </subcellularLocation>
</comment>
<evidence type="ECO:0000256" key="17">
    <source>
        <dbReference type="SAM" id="MobiDB-lite"/>
    </source>
</evidence>
<name>A0A2W5KK18_ANCNO</name>
<feature type="compositionally biased region" description="Low complexity" evidence="17">
    <location>
        <begin position="22"/>
        <end position="32"/>
    </location>
</feature>
<dbReference type="HAMAP" id="MF_01398">
    <property type="entry name" value="ATP_synth_b_bprime"/>
    <property type="match status" value="1"/>
</dbReference>
<keyword evidence="6 15" id="KW-0812">Transmembrane</keyword>
<evidence type="ECO:0000313" key="18">
    <source>
        <dbReference type="EMBL" id="PZQ16144.1"/>
    </source>
</evidence>
<dbReference type="Proteomes" id="UP000249577">
    <property type="component" value="Unassembled WGS sequence"/>
</dbReference>
<dbReference type="AlphaFoldDB" id="A0A2W5KK18"/>
<feature type="transmembrane region" description="Helical" evidence="15">
    <location>
        <begin position="54"/>
        <end position="72"/>
    </location>
</feature>
<keyword evidence="8 15" id="KW-1133">Transmembrane helix</keyword>
<evidence type="ECO:0000256" key="14">
    <source>
        <dbReference type="ARBA" id="ARBA00025830"/>
    </source>
</evidence>
<feature type="compositionally biased region" description="Basic and acidic residues" evidence="17">
    <location>
        <begin position="33"/>
        <end position="44"/>
    </location>
</feature>
<keyword evidence="7 15" id="KW-0375">Hydrogen ion transport</keyword>
<evidence type="ECO:0000256" key="2">
    <source>
        <dbReference type="ARBA" id="ARBA00005513"/>
    </source>
</evidence>
<evidence type="ECO:0000256" key="15">
    <source>
        <dbReference type="HAMAP-Rule" id="MF_01398"/>
    </source>
</evidence>
<comment type="caution">
    <text evidence="18">The sequence shown here is derived from an EMBL/GenBank/DDBJ whole genome shotgun (WGS) entry which is preliminary data.</text>
</comment>
<evidence type="ECO:0000256" key="10">
    <source>
        <dbReference type="ARBA" id="ARBA00023136"/>
    </source>
</evidence>
<keyword evidence="11 15" id="KW-0066">ATP synthesis</keyword>
<dbReference type="GO" id="GO:0045259">
    <property type="term" value="C:proton-transporting ATP synthase complex"/>
    <property type="evidence" value="ECO:0007669"/>
    <property type="project" value="UniProtKB-KW"/>
</dbReference>
<evidence type="ECO:0000256" key="16">
    <source>
        <dbReference type="RuleBase" id="RU003848"/>
    </source>
</evidence>
<comment type="similarity">
    <text evidence="2 15 16">Belongs to the ATPase B chain family.</text>
</comment>
<evidence type="ECO:0000256" key="11">
    <source>
        <dbReference type="ARBA" id="ARBA00023310"/>
    </source>
</evidence>
<evidence type="ECO:0000256" key="6">
    <source>
        <dbReference type="ARBA" id="ARBA00022692"/>
    </source>
</evidence>
<dbReference type="CDD" id="cd06503">
    <property type="entry name" value="ATP-synt_Fo_b"/>
    <property type="match status" value="1"/>
</dbReference>
<proteinExistence type="inferred from homology"/>
<keyword evidence="4 15" id="KW-1003">Cell membrane</keyword>
<dbReference type="NCBIfam" id="NF006612">
    <property type="entry name" value="PRK09174.1"/>
    <property type="match status" value="1"/>
</dbReference>
<evidence type="ECO:0000256" key="4">
    <source>
        <dbReference type="ARBA" id="ARBA00022475"/>
    </source>
</evidence>
<evidence type="ECO:0000256" key="7">
    <source>
        <dbReference type="ARBA" id="ARBA00022781"/>
    </source>
</evidence>
<reference evidence="18 19" key="1">
    <citation type="submission" date="2017-08" db="EMBL/GenBank/DDBJ databases">
        <title>Infants hospitalized years apart are colonized by the same room-sourced microbial strains.</title>
        <authorList>
            <person name="Brooks B."/>
            <person name="Olm M.R."/>
            <person name="Firek B.A."/>
            <person name="Baker R."/>
            <person name="Thomas B.C."/>
            <person name="Morowitz M.J."/>
            <person name="Banfield J.F."/>
        </authorList>
    </citation>
    <scope>NUCLEOTIDE SEQUENCE [LARGE SCALE GENOMIC DNA]</scope>
    <source>
        <strain evidence="18">S2_005_003_R2_43</strain>
    </source>
</reference>
<sequence>MFEKIGPSSLYVLAQADHGAPAEHAAAPAETHAGTEAHGGGHKEPFPPFNSATFAGQLFWLAIFFGLLYVLMKKVALPRVQNILEGRAERIEGDFAEANRLKGETDEAIAAYEKTLADARAEGHRIAAEVHEQVSKEAETHRASLESELNAKLDASDRQIADAKASALGNVRGIAVDAASAIVERLTGRPAQGGEIETAVDAALAR</sequence>
<keyword evidence="5 15" id="KW-0138">CF(0)</keyword>
<dbReference type="GO" id="GO:0046933">
    <property type="term" value="F:proton-transporting ATP synthase activity, rotational mechanism"/>
    <property type="evidence" value="ECO:0007669"/>
    <property type="project" value="UniProtKB-UniRule"/>
</dbReference>
<protein>
    <recommendedName>
        <fullName evidence="15">ATP synthase subunit b</fullName>
    </recommendedName>
    <alternativeName>
        <fullName evidence="15">ATP synthase F(0) sector subunit b</fullName>
    </alternativeName>
    <alternativeName>
        <fullName evidence="15">ATPase subunit I</fullName>
    </alternativeName>
    <alternativeName>
        <fullName evidence="15">F-type ATPase subunit b</fullName>
        <shortName evidence="15">F-ATPase subunit b</shortName>
    </alternativeName>
</protein>
<evidence type="ECO:0000256" key="3">
    <source>
        <dbReference type="ARBA" id="ARBA00022448"/>
    </source>
</evidence>
<dbReference type="GO" id="GO:0046961">
    <property type="term" value="F:proton-transporting ATPase activity, rotational mechanism"/>
    <property type="evidence" value="ECO:0007669"/>
    <property type="project" value="TreeGrafter"/>
</dbReference>
<comment type="function">
    <text evidence="12 15">F(1)F(0) ATP synthase produces ATP from ADP in the presence of a proton or sodium gradient. F-type ATPases consist of two structural domains, F(1) containing the extramembraneous catalytic core and F(0) containing the membrane proton channel, linked together by a central stalk and a peripheral stalk. During catalysis, ATP synthesis in the catalytic domain of F(1) is coupled via a rotary mechanism of the central stalk subunits to proton translocation.</text>
</comment>
<evidence type="ECO:0000256" key="1">
    <source>
        <dbReference type="ARBA" id="ARBA00004377"/>
    </source>
</evidence>
<feature type="region of interest" description="Disordered" evidence="17">
    <location>
        <begin position="22"/>
        <end position="44"/>
    </location>
</feature>
<comment type="function">
    <text evidence="13">Component of the F(0) channel, it forms part of the peripheral stalk, linking F(1) to F(0). The b'-subunit is a diverged and duplicated form of b found in plants and photosynthetic bacteria.</text>
</comment>
<keyword evidence="3 15" id="KW-0813">Transport</keyword>
<evidence type="ECO:0000256" key="8">
    <source>
        <dbReference type="ARBA" id="ARBA00022989"/>
    </source>
</evidence>
<keyword evidence="10 15" id="KW-0472">Membrane</keyword>
<organism evidence="18 19">
    <name type="scientific">Ancylobacter novellus</name>
    <name type="common">Thiobacillus novellus</name>
    <dbReference type="NCBI Taxonomy" id="921"/>
    <lineage>
        <taxon>Bacteria</taxon>
        <taxon>Pseudomonadati</taxon>
        <taxon>Pseudomonadota</taxon>
        <taxon>Alphaproteobacteria</taxon>
        <taxon>Hyphomicrobiales</taxon>
        <taxon>Xanthobacteraceae</taxon>
        <taxon>Ancylobacter</taxon>
    </lineage>
</organism>
<dbReference type="InterPro" id="IPR050059">
    <property type="entry name" value="ATP_synthase_B_chain"/>
</dbReference>